<keyword evidence="15" id="KW-0413">Isomerase</keyword>
<dbReference type="PANTHER" id="PTHR30153">
    <property type="entry name" value="REPLICATIVE DNA HELICASE DNAB"/>
    <property type="match status" value="1"/>
</dbReference>
<keyword evidence="4" id="KW-0540">Nuclease</keyword>
<gene>
    <name evidence="24" type="ORF">BST11_02495</name>
    <name evidence="23" type="ORF">H7K38_04935</name>
</gene>
<dbReference type="Gene3D" id="3.40.50.300">
    <property type="entry name" value="P-loop containing nucleotide triphosphate hydrolases"/>
    <property type="match status" value="2"/>
</dbReference>
<dbReference type="SUPFAM" id="SSF55608">
    <property type="entry name" value="Homing endonucleases"/>
    <property type="match status" value="1"/>
</dbReference>
<proteinExistence type="inferred from homology"/>
<reference evidence="23" key="3">
    <citation type="journal article" date="2022" name="BMC Genomics">
        <title>Comparative genome analysis of mycobacteria focusing on tRNA and non-coding RNA.</title>
        <authorList>
            <person name="Behra P.R.K."/>
            <person name="Pettersson B.M.F."/>
            <person name="Ramesh M."/>
            <person name="Das S."/>
            <person name="Dasgupta S."/>
            <person name="Kirsebom L.A."/>
        </authorList>
    </citation>
    <scope>NUCLEOTIDE SEQUENCE</scope>
    <source>
        <strain evidence="23">CCUG 55640</strain>
    </source>
</reference>
<dbReference type="SMART" id="SM00306">
    <property type="entry name" value="HintN"/>
    <property type="match status" value="1"/>
</dbReference>
<dbReference type="PANTHER" id="PTHR30153:SF2">
    <property type="entry name" value="REPLICATIVE DNA HELICASE"/>
    <property type="match status" value="1"/>
</dbReference>
<evidence type="ECO:0000259" key="21">
    <source>
        <dbReference type="PROSITE" id="PS50819"/>
    </source>
</evidence>
<dbReference type="InterPro" id="IPR003593">
    <property type="entry name" value="AAA+_ATPase"/>
</dbReference>
<dbReference type="InterPro" id="IPR007694">
    <property type="entry name" value="DNA_helicase_DnaB-like_C"/>
</dbReference>
<dbReference type="InterPro" id="IPR003587">
    <property type="entry name" value="Hint_dom_N"/>
</dbReference>
<dbReference type="CDD" id="cd00081">
    <property type="entry name" value="Hint"/>
    <property type="match status" value="2"/>
</dbReference>
<dbReference type="Gene3D" id="3.10.28.10">
    <property type="entry name" value="Homing endonucleases"/>
    <property type="match status" value="1"/>
</dbReference>
<evidence type="ECO:0000256" key="9">
    <source>
        <dbReference type="ARBA" id="ARBA00022806"/>
    </source>
</evidence>
<dbReference type="GO" id="GO:0005829">
    <property type="term" value="C:cytosol"/>
    <property type="evidence" value="ECO:0007669"/>
    <property type="project" value="TreeGrafter"/>
</dbReference>
<feature type="domain" description="SF4 helicase" evidence="22">
    <location>
        <begin position="195"/>
        <end position="399"/>
    </location>
</feature>
<keyword evidence="11 19" id="KW-0067">ATP-binding</keyword>
<dbReference type="EMBL" id="MVHD01000002">
    <property type="protein sequence ID" value="OQZ93510.1"/>
    <property type="molecule type" value="Genomic_DNA"/>
</dbReference>
<dbReference type="InterPro" id="IPR036844">
    <property type="entry name" value="Hint_dom_sf"/>
</dbReference>
<dbReference type="EC" id="5.6.2.3" evidence="18 19"/>
<dbReference type="InterPro" id="IPR006142">
    <property type="entry name" value="INTEIN"/>
</dbReference>
<evidence type="ECO:0000256" key="15">
    <source>
        <dbReference type="ARBA" id="ARBA00023235"/>
    </source>
</evidence>
<dbReference type="GO" id="GO:0003677">
    <property type="term" value="F:DNA binding"/>
    <property type="evidence" value="ECO:0007669"/>
    <property type="project" value="UniProtKB-UniRule"/>
</dbReference>
<evidence type="ECO:0000256" key="11">
    <source>
        <dbReference type="ARBA" id="ARBA00022840"/>
    </source>
</evidence>
<feature type="region of interest" description="Disordered" evidence="20">
    <location>
        <begin position="1"/>
        <end position="24"/>
    </location>
</feature>
<keyword evidence="3 19" id="KW-0235">DNA replication</keyword>
<dbReference type="GO" id="GO:0006269">
    <property type="term" value="P:DNA replication, synthesis of primer"/>
    <property type="evidence" value="ECO:0007669"/>
    <property type="project" value="UniProtKB-UniRule"/>
</dbReference>
<dbReference type="GO" id="GO:1990077">
    <property type="term" value="C:primosome complex"/>
    <property type="evidence" value="ECO:0007669"/>
    <property type="project" value="UniProtKB-UniRule"/>
</dbReference>
<dbReference type="InterPro" id="IPR006141">
    <property type="entry name" value="Intein_N"/>
</dbReference>
<dbReference type="InterPro" id="IPR016136">
    <property type="entry name" value="DNA_helicase_N/primase_C"/>
</dbReference>
<protein>
    <recommendedName>
        <fullName evidence="18 19">Replicative DNA helicase</fullName>
        <ecNumber evidence="18 19">5.6.2.3</ecNumber>
    </recommendedName>
</protein>
<dbReference type="SMART" id="SM00382">
    <property type="entry name" value="AAA"/>
    <property type="match status" value="1"/>
</dbReference>
<evidence type="ECO:0000256" key="7">
    <source>
        <dbReference type="ARBA" id="ARBA00022759"/>
    </source>
</evidence>
<evidence type="ECO:0000256" key="17">
    <source>
        <dbReference type="ARBA" id="ARBA00048954"/>
    </source>
</evidence>
<dbReference type="InterPro" id="IPR007693">
    <property type="entry name" value="DNA_helicase_DnaB-like_N"/>
</dbReference>
<comment type="function">
    <text evidence="19">The main replicative DNA helicase, it participates in initiation and elongation during chromosome replication. Travels ahead of the DNA replisome, separating dsDNA into templates for DNA synthesis. A processive ATP-dependent 5'-3' DNA helicase it has DNA-dependent ATPase activity.</text>
</comment>
<reference evidence="24 25" key="1">
    <citation type="submission" date="2017-02" db="EMBL/GenBank/DDBJ databases">
        <title>The new phylogeny of genus Mycobacterium.</title>
        <authorList>
            <person name="Tortoli E."/>
            <person name="Trovato A."/>
            <person name="Cirillo D.M."/>
        </authorList>
    </citation>
    <scope>NUCLEOTIDE SEQUENCE [LARGE SCALE GENOMIC DNA]</scope>
    <source>
        <strain evidence="24 25">DSM 45230</strain>
    </source>
</reference>
<evidence type="ECO:0000256" key="8">
    <source>
        <dbReference type="ARBA" id="ARBA00022801"/>
    </source>
</evidence>
<dbReference type="Pfam" id="PF14528">
    <property type="entry name" value="LAGLIDADG_3"/>
    <property type="match status" value="1"/>
</dbReference>
<evidence type="ECO:0000256" key="4">
    <source>
        <dbReference type="ARBA" id="ARBA00022722"/>
    </source>
</evidence>
<keyword evidence="7" id="KW-0255">Endonuclease</keyword>
<evidence type="ECO:0000256" key="2">
    <source>
        <dbReference type="ARBA" id="ARBA00022515"/>
    </source>
</evidence>
<evidence type="ECO:0000256" key="1">
    <source>
        <dbReference type="ARBA" id="ARBA00008428"/>
    </source>
</evidence>
<evidence type="ECO:0000313" key="23">
    <source>
        <dbReference type="EMBL" id="MCV7377997.1"/>
    </source>
</evidence>
<dbReference type="FunFam" id="3.40.50.300:FF:001469">
    <property type="entry name" value="Replicative DNA helicase"/>
    <property type="match status" value="1"/>
</dbReference>
<dbReference type="InterPro" id="IPR027434">
    <property type="entry name" value="Homing_endonucl"/>
</dbReference>
<dbReference type="NCBIfam" id="TIGR01445">
    <property type="entry name" value="intein_Nterm"/>
    <property type="match status" value="1"/>
</dbReference>
<keyword evidence="12" id="KW-0404">Intron homing</keyword>
<dbReference type="Pfam" id="PF14890">
    <property type="entry name" value="Intein_splicing"/>
    <property type="match status" value="1"/>
</dbReference>
<dbReference type="Pfam" id="PF03796">
    <property type="entry name" value="DnaB_C"/>
    <property type="match status" value="1"/>
</dbReference>
<name>A0AA42BXX3_9MYCO</name>
<dbReference type="NCBIfam" id="NF005852">
    <property type="entry name" value="PRK07773.1"/>
    <property type="match status" value="1"/>
</dbReference>
<dbReference type="PROSITE" id="PS50818">
    <property type="entry name" value="INTEIN_C_TER"/>
    <property type="match status" value="1"/>
</dbReference>
<dbReference type="RefSeq" id="WP_083136424.1">
    <property type="nucleotide sequence ID" value="NZ_JACKVH010000012.1"/>
</dbReference>
<dbReference type="Proteomes" id="UP001141650">
    <property type="component" value="Unassembled WGS sequence"/>
</dbReference>
<evidence type="ECO:0000256" key="10">
    <source>
        <dbReference type="ARBA" id="ARBA00022813"/>
    </source>
</evidence>
<evidence type="ECO:0000256" key="13">
    <source>
        <dbReference type="ARBA" id="ARBA00023000"/>
    </source>
</evidence>
<dbReference type="GO" id="GO:0004519">
    <property type="term" value="F:endonuclease activity"/>
    <property type="evidence" value="ECO:0007669"/>
    <property type="project" value="UniProtKB-KW"/>
</dbReference>
<keyword evidence="13" id="KW-0651">Protein splicing</keyword>
<dbReference type="InterPro" id="IPR030934">
    <property type="entry name" value="Intein_C"/>
</dbReference>
<keyword evidence="25" id="KW-1185">Reference proteome</keyword>
<dbReference type="Gene3D" id="2.170.16.10">
    <property type="entry name" value="Hedgehog/Intein (Hint) domain"/>
    <property type="match status" value="2"/>
</dbReference>
<dbReference type="SUPFAM" id="SSF51294">
    <property type="entry name" value="Hedgehog/intein (Hint) domain"/>
    <property type="match status" value="1"/>
</dbReference>
<dbReference type="InterPro" id="IPR004860">
    <property type="entry name" value="LAGLIDADG_dom"/>
</dbReference>
<dbReference type="GO" id="GO:0016787">
    <property type="term" value="F:hydrolase activity"/>
    <property type="evidence" value="ECO:0007669"/>
    <property type="project" value="UniProtKB-KW"/>
</dbReference>
<accession>A0AA42BXX3</accession>
<evidence type="ECO:0000313" key="25">
    <source>
        <dbReference type="Proteomes" id="UP000192319"/>
    </source>
</evidence>
<evidence type="ECO:0000256" key="20">
    <source>
        <dbReference type="SAM" id="MobiDB-lite"/>
    </source>
</evidence>
<dbReference type="NCBIfam" id="TIGR01443">
    <property type="entry name" value="intein_Cterm"/>
    <property type="match status" value="1"/>
</dbReference>
<keyword evidence="10" id="KW-0068">Autocatalytic cleavage</keyword>
<keyword evidence="5" id="KW-0677">Repeat</keyword>
<keyword evidence="8 19" id="KW-0378">Hydrolase</keyword>
<dbReference type="PROSITE" id="PS50817">
    <property type="entry name" value="INTEIN_N_TER"/>
    <property type="match status" value="1"/>
</dbReference>
<dbReference type="Pfam" id="PF00772">
    <property type="entry name" value="DnaB"/>
    <property type="match status" value="1"/>
</dbReference>
<dbReference type="InterPro" id="IPR007692">
    <property type="entry name" value="DNA_helicase_DnaB"/>
</dbReference>
<evidence type="ECO:0000259" key="22">
    <source>
        <dbReference type="PROSITE" id="PS51199"/>
    </source>
</evidence>
<dbReference type="Gene3D" id="1.10.860.10">
    <property type="entry name" value="DNAb Helicase, Chain A"/>
    <property type="match status" value="1"/>
</dbReference>
<dbReference type="FunFam" id="3.40.50.300:FF:002029">
    <property type="entry name" value="Replicative DNA helicase"/>
    <property type="match status" value="1"/>
</dbReference>
<comment type="similarity">
    <text evidence="1 19">Belongs to the helicase family. DnaB subfamily.</text>
</comment>
<evidence type="ECO:0000256" key="6">
    <source>
        <dbReference type="ARBA" id="ARBA00022741"/>
    </source>
</evidence>
<evidence type="ECO:0000256" key="12">
    <source>
        <dbReference type="ARBA" id="ARBA00022886"/>
    </source>
</evidence>
<dbReference type="InterPro" id="IPR004042">
    <property type="entry name" value="Intein_endonuc_central"/>
</dbReference>
<dbReference type="Proteomes" id="UP000192319">
    <property type="component" value="Unassembled WGS sequence"/>
</dbReference>
<sequence>MAVVDDLAPGMGSSPPNEEFGRQPPQDLAAEQSVLGGMLLSKDAIADVLERLRPGDFYRPAHQNVYDAILDLYGRGEPADAVTVAAELDRRGLLRRIGGAPYLHTLISTVPTAANAGYYAGIVAEKALLRRLVEAGTRVVQYGYAGAEGADVAEVVDRAQAEIYDVADRRLSEDFVALEDLLQPTMDEIDAIASSGGVSRGVLTGFTELDEVTNGLHPGQMIIVAARPGVGKSTLGLDFMRSCSIKHRLASVIFSLEMSKSEIVMRLLSAEAKIKLADMRSGRMSDDDWTRLARRMSEISEAPLYIDDSPNLTMMEIRAKARRLRQKADLRLIVIDYMQLMTSGKKHESRQVEVSEFSRHLKLLAKELEVPVVAISQLNRGPEQRTDKKPMLADLRESGCLTASTRILRADTGAEVTFGELMRTGERPLVWSLDERLRMVARPMTNVFPSGRKEVFRLRLASGREVEATGNHPFMKLDGWTPLEQLKVGDRLAVPRRVPEPVDTKRMDDSELILLAHMIGDGSCVKRQPIRYASVDEASLAAVTISAAHFGVTAIRDDYAAARVTTLRMPAPERLARGRRNPIAAWLDGLGLFGKRSYEKFVPEPVFRVPYDQVGLFLRHLWATDGSARWDAKVGQGRIYYASTSRRLIDDVAQLLLRVGVYGRIKHVQKVGYRASWHLHIYGAENQLKFLRHVGVHGAKAVAVQQVIDQLEGLVRNPNLDTVPVEVWARIRSIWSARQMTHRQFAAAMGTQFCGSTMWKRSPSRSRLHRAAMVLDDREIHALATTDVYWDTVVEITGLGEQDVYDGTVSGTHNFIANGIAVHNSLEQDADVVILLHRPDAFERDDPRGGEADFILAKHRNGPTKTVTVAHQLHLSRFANMAR</sequence>
<evidence type="ECO:0000313" key="26">
    <source>
        <dbReference type="Proteomes" id="UP001141650"/>
    </source>
</evidence>
<dbReference type="PRINTS" id="PR01874">
    <property type="entry name" value="DNAREPAIRADA"/>
</dbReference>
<dbReference type="PROSITE" id="PS51199">
    <property type="entry name" value="SF4_HELICASE"/>
    <property type="match status" value="2"/>
</dbReference>
<keyword evidence="6 19" id="KW-0547">Nucleotide-binding</keyword>
<comment type="caution">
    <text evidence="23">The sequence shown here is derived from an EMBL/GenBank/DDBJ whole genome shotgun (WGS) entry which is preliminary data.</text>
</comment>
<dbReference type="EMBL" id="JACKVH010000012">
    <property type="protein sequence ID" value="MCV7377997.1"/>
    <property type="molecule type" value="Genomic_DNA"/>
</dbReference>
<dbReference type="SMART" id="SM00305">
    <property type="entry name" value="HintC"/>
    <property type="match status" value="1"/>
</dbReference>
<dbReference type="GO" id="GO:0043139">
    <property type="term" value="F:5'-3' DNA helicase activity"/>
    <property type="evidence" value="ECO:0007669"/>
    <property type="project" value="UniProtKB-EC"/>
</dbReference>
<comment type="function">
    <text evidence="16 19">The intein is an endonuclease.</text>
</comment>
<keyword evidence="14 19" id="KW-0238">DNA-binding</keyword>
<evidence type="ECO:0000313" key="24">
    <source>
        <dbReference type="EMBL" id="OQZ93510.1"/>
    </source>
</evidence>
<feature type="domain" description="DOD-type homing endonuclease" evidence="21">
    <location>
        <begin position="514"/>
        <end position="661"/>
    </location>
</feature>
<dbReference type="FunFam" id="1.10.860.10:FF:000001">
    <property type="entry name" value="Replicative DNA helicase"/>
    <property type="match status" value="1"/>
</dbReference>
<evidence type="ECO:0000256" key="14">
    <source>
        <dbReference type="ARBA" id="ARBA00023125"/>
    </source>
</evidence>
<dbReference type="SUPFAM" id="SSF52540">
    <property type="entry name" value="P-loop containing nucleoside triphosphate hydrolases"/>
    <property type="match status" value="1"/>
</dbReference>
<evidence type="ECO:0000256" key="19">
    <source>
        <dbReference type="RuleBase" id="RU362085"/>
    </source>
</evidence>
<organism evidence="23 26">
    <name type="scientific">Mycobacterium alsense</name>
    <dbReference type="NCBI Taxonomy" id="324058"/>
    <lineage>
        <taxon>Bacteria</taxon>
        <taxon>Bacillati</taxon>
        <taxon>Actinomycetota</taxon>
        <taxon>Actinomycetes</taxon>
        <taxon>Mycobacteriales</taxon>
        <taxon>Mycobacteriaceae</taxon>
        <taxon>Mycobacterium</taxon>
    </lineage>
</organism>
<dbReference type="InterPro" id="IPR027417">
    <property type="entry name" value="P-loop_NTPase"/>
</dbReference>
<keyword evidence="9 19" id="KW-0347">Helicase</keyword>
<keyword evidence="2 19" id="KW-0639">Primosome</keyword>
<dbReference type="InterPro" id="IPR003586">
    <property type="entry name" value="Hint_dom_C"/>
</dbReference>
<dbReference type="SUPFAM" id="SSF48024">
    <property type="entry name" value="N-terminal domain of DnaB helicase"/>
    <property type="match status" value="1"/>
</dbReference>
<reference evidence="23" key="2">
    <citation type="submission" date="2020-07" db="EMBL/GenBank/DDBJ databases">
        <authorList>
            <person name="Pettersson B.M.F."/>
            <person name="Behra P.R.K."/>
            <person name="Ramesh M."/>
            <person name="Das S."/>
            <person name="Dasgupta S."/>
            <person name="Kirsebom L.A."/>
        </authorList>
    </citation>
    <scope>NUCLEOTIDE SEQUENCE</scope>
    <source>
        <strain evidence="23">CCUG 55640</strain>
    </source>
</reference>
<dbReference type="GO" id="GO:0016539">
    <property type="term" value="P:intein-mediated protein splicing"/>
    <property type="evidence" value="ECO:0007669"/>
    <property type="project" value="InterPro"/>
</dbReference>
<dbReference type="GO" id="GO:0006314">
    <property type="term" value="P:intron homing"/>
    <property type="evidence" value="ECO:0007669"/>
    <property type="project" value="UniProtKB-KW"/>
</dbReference>
<evidence type="ECO:0000256" key="18">
    <source>
        <dbReference type="NCBIfam" id="TIGR00665"/>
    </source>
</evidence>
<dbReference type="AlphaFoldDB" id="A0AA42BXX3"/>
<dbReference type="NCBIfam" id="TIGR00665">
    <property type="entry name" value="DnaB"/>
    <property type="match status" value="1"/>
</dbReference>
<dbReference type="InterPro" id="IPR036185">
    <property type="entry name" value="DNA_heli_DnaB-like_N_sf"/>
</dbReference>
<evidence type="ECO:0000256" key="16">
    <source>
        <dbReference type="ARBA" id="ARBA00044940"/>
    </source>
</evidence>
<dbReference type="PRINTS" id="PR00379">
    <property type="entry name" value="INTEIN"/>
</dbReference>
<feature type="domain" description="SF4 helicase" evidence="22">
    <location>
        <begin position="825"/>
        <end position="883"/>
    </location>
</feature>
<evidence type="ECO:0000256" key="3">
    <source>
        <dbReference type="ARBA" id="ARBA00022705"/>
    </source>
</evidence>
<dbReference type="GO" id="GO:0005524">
    <property type="term" value="F:ATP binding"/>
    <property type="evidence" value="ECO:0007669"/>
    <property type="project" value="UniProtKB-UniRule"/>
</dbReference>
<comment type="catalytic activity">
    <reaction evidence="17 19">
        <text>ATP + H2O = ADP + phosphate + H(+)</text>
        <dbReference type="Rhea" id="RHEA:13065"/>
        <dbReference type="ChEBI" id="CHEBI:15377"/>
        <dbReference type="ChEBI" id="CHEBI:15378"/>
        <dbReference type="ChEBI" id="CHEBI:30616"/>
        <dbReference type="ChEBI" id="CHEBI:43474"/>
        <dbReference type="ChEBI" id="CHEBI:456216"/>
        <dbReference type="EC" id="5.6.2.3"/>
    </reaction>
</comment>
<dbReference type="PROSITE" id="PS50819">
    <property type="entry name" value="INTEIN_ENDONUCLEASE"/>
    <property type="match status" value="1"/>
</dbReference>
<dbReference type="CDD" id="cd00984">
    <property type="entry name" value="DnaB_C"/>
    <property type="match status" value="1"/>
</dbReference>
<evidence type="ECO:0000256" key="5">
    <source>
        <dbReference type="ARBA" id="ARBA00022737"/>
    </source>
</evidence>